<evidence type="ECO:0000256" key="7">
    <source>
        <dbReference type="RuleBase" id="RU003376"/>
    </source>
</evidence>
<dbReference type="InterPro" id="IPR024791">
    <property type="entry name" value="Cyt_c/ubiquinol_Oxase_su3"/>
</dbReference>
<feature type="domain" description="Heme-copper oxidase subunit III family profile" evidence="9">
    <location>
        <begin position="1"/>
        <end position="254"/>
    </location>
</feature>
<dbReference type="GO" id="GO:0004129">
    <property type="term" value="F:cytochrome-c oxidase activity"/>
    <property type="evidence" value="ECO:0007669"/>
    <property type="project" value="InterPro"/>
</dbReference>
<dbReference type="Gene3D" id="1.20.120.80">
    <property type="entry name" value="Cytochrome c oxidase, subunit III, four-helix bundle"/>
    <property type="match status" value="1"/>
</dbReference>
<keyword evidence="5 8" id="KW-1133">Transmembrane helix</keyword>
<evidence type="ECO:0000256" key="6">
    <source>
        <dbReference type="ARBA" id="ARBA00023136"/>
    </source>
</evidence>
<dbReference type="SUPFAM" id="SSF81452">
    <property type="entry name" value="Cytochrome c oxidase subunit III-like"/>
    <property type="match status" value="1"/>
</dbReference>
<reference evidence="10 11" key="2">
    <citation type="journal article" date="2011" name="Stand. Genomic Sci.">
        <title>Complete genome sequence of Isosphaera pallida type strain (IS1B).</title>
        <authorList>
            <consortium name="US DOE Joint Genome Institute (JGI-PGF)"/>
            <person name="Goker M."/>
            <person name="Cleland D."/>
            <person name="Saunders E."/>
            <person name="Lapidus A."/>
            <person name="Nolan M."/>
            <person name="Lucas S."/>
            <person name="Hammon N."/>
            <person name="Deshpande S."/>
            <person name="Cheng J.F."/>
            <person name="Tapia R."/>
            <person name="Han C."/>
            <person name="Goodwin L."/>
            <person name="Pitluck S."/>
            <person name="Liolios K."/>
            <person name="Pagani I."/>
            <person name="Ivanova N."/>
            <person name="Mavromatis K."/>
            <person name="Pati A."/>
            <person name="Chen A."/>
            <person name="Palaniappan K."/>
            <person name="Land M."/>
            <person name="Hauser L."/>
            <person name="Chang Y.J."/>
            <person name="Jeffries C.D."/>
            <person name="Detter J.C."/>
            <person name="Beck B."/>
            <person name="Woyke T."/>
            <person name="Bristow J."/>
            <person name="Eisen J.A."/>
            <person name="Markowitz V."/>
            <person name="Hugenholtz P."/>
            <person name="Kyrpides N.C."/>
            <person name="Klenk H.P."/>
        </authorList>
    </citation>
    <scope>NUCLEOTIDE SEQUENCE [LARGE SCALE GENOMIC DNA]</scope>
    <source>
        <strain evidence="11">ATCC 43644 / DSM 9630 / IS1B</strain>
    </source>
</reference>
<evidence type="ECO:0000256" key="1">
    <source>
        <dbReference type="ARBA" id="ARBA00004651"/>
    </source>
</evidence>
<keyword evidence="4 7" id="KW-0812">Transmembrane</keyword>
<dbReference type="OrthoDB" id="9810850at2"/>
<evidence type="ECO:0000313" key="10">
    <source>
        <dbReference type="EMBL" id="ADV61462.1"/>
    </source>
</evidence>
<evidence type="ECO:0000313" key="11">
    <source>
        <dbReference type="Proteomes" id="UP000008631"/>
    </source>
</evidence>
<dbReference type="Pfam" id="PF00510">
    <property type="entry name" value="COX3"/>
    <property type="match status" value="1"/>
</dbReference>
<keyword evidence="6 8" id="KW-0472">Membrane</keyword>
<sequence>MADAALNPAVLAGAAVPTGHAASTSPFQFKMAPKVAMWLFLGTEVMFFTGLIGSYLVLRAGSPATAYSAVYPPNAAPAVAKANVDDPIYGFTSWPRPYDSATNPLNIPMTWANTLILMSSSVTLSLAIMAIQRGKRAQFLTLLVATLLLGSTFLGIQIFEYYELMFPHEPYPIGVSPTGAFTPDVSLFASAFFVMTGFHGMHVFAGAILLLWITTRAFLGYYTKDNHISVEIAALYWHFVDLVWIVLFTVVYLI</sequence>
<feature type="transmembrane region" description="Helical" evidence="8">
    <location>
        <begin position="35"/>
        <end position="58"/>
    </location>
</feature>
<dbReference type="InterPro" id="IPR013833">
    <property type="entry name" value="Cyt_c_oxidase_su3_a-hlx"/>
</dbReference>
<evidence type="ECO:0000256" key="5">
    <source>
        <dbReference type="ARBA" id="ARBA00022989"/>
    </source>
</evidence>
<dbReference type="FunCoup" id="E8R2V8">
    <property type="interactions" value="177"/>
</dbReference>
<dbReference type="STRING" id="575540.Isop_0872"/>
<evidence type="ECO:0000256" key="2">
    <source>
        <dbReference type="ARBA" id="ARBA00010581"/>
    </source>
</evidence>
<organism evidence="10 11">
    <name type="scientific">Isosphaera pallida (strain ATCC 43644 / DSM 9630 / IS1B)</name>
    <dbReference type="NCBI Taxonomy" id="575540"/>
    <lineage>
        <taxon>Bacteria</taxon>
        <taxon>Pseudomonadati</taxon>
        <taxon>Planctomycetota</taxon>
        <taxon>Planctomycetia</taxon>
        <taxon>Isosphaerales</taxon>
        <taxon>Isosphaeraceae</taxon>
        <taxon>Isosphaera</taxon>
    </lineage>
</organism>
<dbReference type="HOGENOM" id="CLU_044071_1_0_0"/>
<name>E8R2V8_ISOPI</name>
<dbReference type="KEGG" id="ipa:Isop_0872"/>
<dbReference type="AlphaFoldDB" id="E8R2V8"/>
<feature type="transmembrane region" description="Helical" evidence="8">
    <location>
        <begin position="139"/>
        <end position="159"/>
    </location>
</feature>
<dbReference type="EC" id="1.9.3.1" evidence="10"/>
<dbReference type="Proteomes" id="UP000008631">
    <property type="component" value="Chromosome"/>
</dbReference>
<dbReference type="PANTHER" id="PTHR11403">
    <property type="entry name" value="CYTOCHROME C OXIDASE SUBUNIT III"/>
    <property type="match status" value="1"/>
</dbReference>
<keyword evidence="10" id="KW-0560">Oxidoreductase</keyword>
<keyword evidence="11" id="KW-1185">Reference proteome</keyword>
<evidence type="ECO:0000256" key="4">
    <source>
        <dbReference type="ARBA" id="ARBA00022692"/>
    </source>
</evidence>
<feature type="transmembrane region" description="Helical" evidence="8">
    <location>
        <begin position="187"/>
        <end position="213"/>
    </location>
</feature>
<comment type="subcellular location">
    <subcellularLocation>
        <location evidence="1 7">Cell membrane</location>
        <topology evidence="1 7">Multi-pass membrane protein</topology>
    </subcellularLocation>
</comment>
<dbReference type="GO" id="GO:0005886">
    <property type="term" value="C:plasma membrane"/>
    <property type="evidence" value="ECO:0007669"/>
    <property type="project" value="UniProtKB-SubCell"/>
</dbReference>
<dbReference type="PROSITE" id="PS50253">
    <property type="entry name" value="COX3"/>
    <property type="match status" value="1"/>
</dbReference>
<dbReference type="RefSeq" id="WP_013563751.1">
    <property type="nucleotide sequence ID" value="NC_014962.1"/>
</dbReference>
<gene>
    <name evidence="10" type="ordered locus">Isop_0872</name>
</gene>
<dbReference type="InterPro" id="IPR000298">
    <property type="entry name" value="Cyt_c_oxidase-like_su3"/>
</dbReference>
<accession>E8R2V8</accession>
<dbReference type="GO" id="GO:0016491">
    <property type="term" value="F:oxidoreductase activity"/>
    <property type="evidence" value="ECO:0007669"/>
    <property type="project" value="UniProtKB-KW"/>
</dbReference>
<evidence type="ECO:0000256" key="3">
    <source>
        <dbReference type="ARBA" id="ARBA00022475"/>
    </source>
</evidence>
<dbReference type="eggNOG" id="COG1845">
    <property type="taxonomic scope" value="Bacteria"/>
</dbReference>
<evidence type="ECO:0000256" key="8">
    <source>
        <dbReference type="SAM" id="Phobius"/>
    </source>
</evidence>
<keyword evidence="3" id="KW-1003">Cell membrane</keyword>
<feature type="transmembrane region" description="Helical" evidence="8">
    <location>
        <begin position="234"/>
        <end position="253"/>
    </location>
</feature>
<dbReference type="PANTHER" id="PTHR11403:SF2">
    <property type="entry name" value="CYTOCHROME BO(3) UBIQUINOL OXIDASE SUBUNIT 3"/>
    <property type="match status" value="1"/>
</dbReference>
<dbReference type="CDD" id="cd00386">
    <property type="entry name" value="Heme_Cu_Oxidase_III_like"/>
    <property type="match status" value="1"/>
</dbReference>
<dbReference type="InterPro" id="IPR035973">
    <property type="entry name" value="Cyt_c_oxidase_su3-like_sf"/>
</dbReference>
<dbReference type="EMBL" id="CP002353">
    <property type="protein sequence ID" value="ADV61462.1"/>
    <property type="molecule type" value="Genomic_DNA"/>
</dbReference>
<reference key="1">
    <citation type="submission" date="2010-11" db="EMBL/GenBank/DDBJ databases">
        <title>The complete sequence of chromosome of Isophaera pallida ATCC 43644.</title>
        <authorList>
            <consortium name="US DOE Joint Genome Institute (JGI-PGF)"/>
            <person name="Lucas S."/>
            <person name="Copeland A."/>
            <person name="Lapidus A."/>
            <person name="Bruce D."/>
            <person name="Goodwin L."/>
            <person name="Pitluck S."/>
            <person name="Kyrpides N."/>
            <person name="Mavromatis K."/>
            <person name="Pagani I."/>
            <person name="Ivanova N."/>
            <person name="Saunders E."/>
            <person name="Brettin T."/>
            <person name="Detter J.C."/>
            <person name="Han C."/>
            <person name="Tapia R."/>
            <person name="Land M."/>
            <person name="Hauser L."/>
            <person name="Markowitz V."/>
            <person name="Cheng J.-F."/>
            <person name="Hugenholtz P."/>
            <person name="Woyke T."/>
            <person name="Wu D."/>
            <person name="Eisen J.A."/>
        </authorList>
    </citation>
    <scope>NUCLEOTIDE SEQUENCE</scope>
    <source>
        <strain>ATCC 43644</strain>
    </source>
</reference>
<comment type="similarity">
    <text evidence="2 7">Belongs to the cytochrome c oxidase subunit 3 family.</text>
</comment>
<evidence type="ECO:0000259" key="9">
    <source>
        <dbReference type="PROSITE" id="PS50253"/>
    </source>
</evidence>
<dbReference type="InParanoid" id="E8R2V8"/>
<dbReference type="GO" id="GO:0019646">
    <property type="term" value="P:aerobic electron transport chain"/>
    <property type="evidence" value="ECO:0007669"/>
    <property type="project" value="InterPro"/>
</dbReference>
<protein>
    <submittedName>
        <fullName evidence="10">Cytochrome-c oxidase</fullName>
        <ecNumber evidence="10">1.9.3.1</ecNumber>
    </submittedName>
</protein>
<proteinExistence type="inferred from homology"/>